<evidence type="ECO:0000313" key="2">
    <source>
        <dbReference type="Ensembl" id="ENSCINP00000031829.1"/>
    </source>
</evidence>
<dbReference type="InterPro" id="IPR014772">
    <property type="entry name" value="Munc13_dom-2"/>
</dbReference>
<dbReference type="HOGENOM" id="CLU_1184684_0_0_1"/>
<dbReference type="InParanoid" id="H2XQ95"/>
<evidence type="ECO:0000313" key="3">
    <source>
        <dbReference type="Proteomes" id="UP000008144"/>
    </source>
</evidence>
<dbReference type="PROSITE" id="PS51259">
    <property type="entry name" value="MHD2"/>
    <property type="match status" value="1"/>
</dbReference>
<feature type="domain" description="MHD2" evidence="1">
    <location>
        <begin position="93"/>
        <end position="202"/>
    </location>
</feature>
<dbReference type="Proteomes" id="UP000008144">
    <property type="component" value="Unassembled WGS sequence"/>
</dbReference>
<dbReference type="Ensembl" id="ENSCINT00000035134.1">
    <property type="protein sequence ID" value="ENSCINP00000031829.1"/>
    <property type="gene ID" value="ENSCING00000018005.1"/>
</dbReference>
<dbReference type="AlphaFoldDB" id="H2XQ95"/>
<keyword evidence="3" id="KW-1185">Reference proteome</keyword>
<accession>H2XQ95</accession>
<evidence type="ECO:0000259" key="1">
    <source>
        <dbReference type="PROSITE" id="PS51259"/>
    </source>
</evidence>
<organism evidence="2 3">
    <name type="scientific">Ciona intestinalis</name>
    <name type="common">Transparent sea squirt</name>
    <name type="synonym">Ascidia intestinalis</name>
    <dbReference type="NCBI Taxonomy" id="7719"/>
    <lineage>
        <taxon>Eukaryota</taxon>
        <taxon>Metazoa</taxon>
        <taxon>Chordata</taxon>
        <taxon>Tunicata</taxon>
        <taxon>Ascidiacea</taxon>
        <taxon>Phlebobranchia</taxon>
        <taxon>Cionidae</taxon>
        <taxon>Ciona</taxon>
    </lineage>
</organism>
<proteinExistence type="predicted"/>
<reference evidence="3" key="1">
    <citation type="journal article" date="2002" name="Science">
        <title>The draft genome of Ciona intestinalis: insights into chordate and vertebrate origins.</title>
        <authorList>
            <person name="Dehal P."/>
            <person name="Satou Y."/>
            <person name="Campbell R.K."/>
            <person name="Chapman J."/>
            <person name="Degnan B."/>
            <person name="De Tomaso A."/>
            <person name="Davidson B."/>
            <person name="Di Gregorio A."/>
            <person name="Gelpke M."/>
            <person name="Goodstein D.M."/>
            <person name="Harafuji N."/>
            <person name="Hastings K.E."/>
            <person name="Ho I."/>
            <person name="Hotta K."/>
            <person name="Huang W."/>
            <person name="Kawashima T."/>
            <person name="Lemaire P."/>
            <person name="Martinez D."/>
            <person name="Meinertzhagen I.A."/>
            <person name="Necula S."/>
            <person name="Nonaka M."/>
            <person name="Putnam N."/>
            <person name="Rash S."/>
            <person name="Saiga H."/>
            <person name="Satake M."/>
            <person name="Terry A."/>
            <person name="Yamada L."/>
            <person name="Wang H.G."/>
            <person name="Awazu S."/>
            <person name="Azumi K."/>
            <person name="Boore J."/>
            <person name="Branno M."/>
            <person name="Chin-Bow S."/>
            <person name="DeSantis R."/>
            <person name="Doyle S."/>
            <person name="Francino P."/>
            <person name="Keys D.N."/>
            <person name="Haga S."/>
            <person name="Hayashi H."/>
            <person name="Hino K."/>
            <person name="Imai K.S."/>
            <person name="Inaba K."/>
            <person name="Kano S."/>
            <person name="Kobayashi K."/>
            <person name="Kobayashi M."/>
            <person name="Lee B.I."/>
            <person name="Makabe K.W."/>
            <person name="Manohar C."/>
            <person name="Matassi G."/>
            <person name="Medina M."/>
            <person name="Mochizuki Y."/>
            <person name="Mount S."/>
            <person name="Morishita T."/>
            <person name="Miura S."/>
            <person name="Nakayama A."/>
            <person name="Nishizaka S."/>
            <person name="Nomoto H."/>
            <person name="Ohta F."/>
            <person name="Oishi K."/>
            <person name="Rigoutsos I."/>
            <person name="Sano M."/>
            <person name="Sasaki A."/>
            <person name="Sasakura Y."/>
            <person name="Shoguchi E."/>
            <person name="Shin-i T."/>
            <person name="Spagnuolo A."/>
            <person name="Stainier D."/>
            <person name="Suzuki M.M."/>
            <person name="Tassy O."/>
            <person name="Takatori N."/>
            <person name="Tokuoka M."/>
            <person name="Yagi K."/>
            <person name="Yoshizaki F."/>
            <person name="Wada S."/>
            <person name="Zhang C."/>
            <person name="Hyatt P.D."/>
            <person name="Larimer F."/>
            <person name="Detter C."/>
            <person name="Doggett N."/>
            <person name="Glavina T."/>
            <person name="Hawkins T."/>
            <person name="Richardson P."/>
            <person name="Lucas S."/>
            <person name="Kohara Y."/>
            <person name="Levine M."/>
            <person name="Satoh N."/>
            <person name="Rokhsar D.S."/>
        </authorList>
    </citation>
    <scope>NUCLEOTIDE SEQUENCE [LARGE SCALE GENOMIC DNA]</scope>
</reference>
<reference evidence="2" key="3">
    <citation type="submission" date="2025-09" db="UniProtKB">
        <authorList>
            <consortium name="Ensembl"/>
        </authorList>
    </citation>
    <scope>IDENTIFICATION</scope>
</reference>
<name>H2XQ95_CIOIN</name>
<protein>
    <recommendedName>
        <fullName evidence="1">MHD2 domain-containing protein</fullName>
    </recommendedName>
</protein>
<sequence length="234" mass="27001">MEGRNDHGRSRQRSCTDADLVDEQESILVLGITPLLDRCGESVTTCARSLCGVLGWRVTKTVFGKLLSLLDKPNVNFTRYNCPNTTTDVEICEQFFEPVTSDLYHVLNQLSTLVRTEVLPQLHQTVWKLFLEIFKTTVMKLGQHPLNMRKRSFVLLNLFRFFANIFSSFELLQEDEMTEDIQPSLKLLELYTLTTERVIGIHESLENQVRIFIDISCFSIAHPCFAYTIKTFRP</sequence>
<reference evidence="2" key="2">
    <citation type="submission" date="2025-08" db="UniProtKB">
        <authorList>
            <consortium name="Ensembl"/>
        </authorList>
    </citation>
    <scope>IDENTIFICATION</scope>
</reference>